<dbReference type="AlphaFoldDB" id="A0AAD6D3W7"/>
<dbReference type="PANTHER" id="PTHR37534">
    <property type="entry name" value="TRANSCRIPTIONAL ACTIVATOR PROTEIN UGA3"/>
    <property type="match status" value="1"/>
</dbReference>
<accession>A0AAD6D3W7</accession>
<organism evidence="8 9">
    <name type="scientific">Penicillium frequentans</name>
    <dbReference type="NCBI Taxonomy" id="3151616"/>
    <lineage>
        <taxon>Eukaryota</taxon>
        <taxon>Fungi</taxon>
        <taxon>Dikarya</taxon>
        <taxon>Ascomycota</taxon>
        <taxon>Pezizomycotina</taxon>
        <taxon>Eurotiomycetes</taxon>
        <taxon>Eurotiomycetidae</taxon>
        <taxon>Eurotiales</taxon>
        <taxon>Aspergillaceae</taxon>
        <taxon>Penicillium</taxon>
    </lineage>
</organism>
<dbReference type="InterPro" id="IPR021858">
    <property type="entry name" value="Fun_TF"/>
</dbReference>
<evidence type="ECO:0000256" key="6">
    <source>
        <dbReference type="SAM" id="MobiDB-lite"/>
    </source>
</evidence>
<dbReference type="Proteomes" id="UP001220324">
    <property type="component" value="Unassembled WGS sequence"/>
</dbReference>
<dbReference type="PROSITE" id="PS50048">
    <property type="entry name" value="ZN2_CY6_FUNGAL_2"/>
    <property type="match status" value="1"/>
</dbReference>
<dbReference type="PROSITE" id="PS00463">
    <property type="entry name" value="ZN2_CY6_FUNGAL_1"/>
    <property type="match status" value="1"/>
</dbReference>
<keyword evidence="9" id="KW-1185">Reference proteome</keyword>
<dbReference type="GO" id="GO:0000976">
    <property type="term" value="F:transcription cis-regulatory region binding"/>
    <property type="evidence" value="ECO:0007669"/>
    <property type="project" value="TreeGrafter"/>
</dbReference>
<dbReference type="GO" id="GO:0005634">
    <property type="term" value="C:nucleus"/>
    <property type="evidence" value="ECO:0007669"/>
    <property type="project" value="UniProtKB-SubCell"/>
</dbReference>
<protein>
    <submittedName>
        <fullName evidence="8">Fungal-specific transcription factor domain-containing protein</fullName>
    </submittedName>
</protein>
<evidence type="ECO:0000256" key="4">
    <source>
        <dbReference type="ARBA" id="ARBA00023163"/>
    </source>
</evidence>
<keyword evidence="4" id="KW-0804">Transcription</keyword>
<feature type="region of interest" description="Disordered" evidence="6">
    <location>
        <begin position="40"/>
        <end position="85"/>
    </location>
</feature>
<dbReference type="Gene3D" id="4.10.240.10">
    <property type="entry name" value="Zn(2)-C6 fungal-type DNA-binding domain"/>
    <property type="match status" value="1"/>
</dbReference>
<sequence length="519" mass="57913">MAIRSRKGCISCKQAKIKCDEVHPTCGTCARRRRPCSGYSGSASGHVFSPRRSSTTRAGAKRRMSATSDTSSTITTQTPDHGQNDEKAIIHTRNSTTCPNAADYMKSMILQASTEAPSIIRGPCLISLNEVLAADKAFIEVYFMRHPSEMIMDNDFFVQEMNGAVISLLQQSPTAVGDSLAAIGESYVKDSMDLALVLNRKMRLLRRLRLINEDGSNPELVLMLLLALCGVELVDPRSDDGGTALSALIANASIILEVYRRQGKKLNGMAKYFVRGLARQDLLISLSRMQRTKIDPHIWLDEYSMSHADRLMGFTTTLAPILSKLSALAEDVSFALDNRSITDRKYDTAESTLDDIAVEYSYLLEREAAIRAQLMAWRPIRDSSMSIQVSQKFILHAYAWRAAALLYLFRLFNRPGSSTKADTEALSMAYEIVAQISGSPQEIKLCLWPLFIAACEVERPEDRLHVSRLFDDIHQARPMATTRRTKSFCVEQVWPARDSGANWDWMFLTRTACNGPISL</sequence>
<keyword evidence="3" id="KW-0238">DNA-binding</keyword>
<dbReference type="SUPFAM" id="SSF57701">
    <property type="entry name" value="Zn2/Cys6 DNA-binding domain"/>
    <property type="match status" value="1"/>
</dbReference>
<evidence type="ECO:0000256" key="3">
    <source>
        <dbReference type="ARBA" id="ARBA00023125"/>
    </source>
</evidence>
<dbReference type="GO" id="GO:0008270">
    <property type="term" value="F:zinc ion binding"/>
    <property type="evidence" value="ECO:0007669"/>
    <property type="project" value="InterPro"/>
</dbReference>
<dbReference type="InterPro" id="IPR001138">
    <property type="entry name" value="Zn2Cys6_DnaBD"/>
</dbReference>
<evidence type="ECO:0000313" key="9">
    <source>
        <dbReference type="Proteomes" id="UP001220324"/>
    </source>
</evidence>
<dbReference type="InterPro" id="IPR036864">
    <property type="entry name" value="Zn2-C6_fun-type_DNA-bd_sf"/>
</dbReference>
<proteinExistence type="predicted"/>
<keyword evidence="5" id="KW-0539">Nucleus</keyword>
<feature type="compositionally biased region" description="Low complexity" evidence="6">
    <location>
        <begin position="65"/>
        <end position="78"/>
    </location>
</feature>
<dbReference type="CDD" id="cd00067">
    <property type="entry name" value="GAL4"/>
    <property type="match status" value="1"/>
</dbReference>
<name>A0AAD6D3W7_9EURO</name>
<dbReference type="GO" id="GO:0045944">
    <property type="term" value="P:positive regulation of transcription by RNA polymerase II"/>
    <property type="evidence" value="ECO:0007669"/>
    <property type="project" value="TreeGrafter"/>
</dbReference>
<gene>
    <name evidence="8" type="ORF">N7494_002566</name>
</gene>
<evidence type="ECO:0000313" key="8">
    <source>
        <dbReference type="EMBL" id="KAJ5553188.1"/>
    </source>
</evidence>
<dbReference type="GO" id="GO:0000981">
    <property type="term" value="F:DNA-binding transcription factor activity, RNA polymerase II-specific"/>
    <property type="evidence" value="ECO:0007669"/>
    <property type="project" value="InterPro"/>
</dbReference>
<dbReference type="EMBL" id="JAQIZZ010000002">
    <property type="protein sequence ID" value="KAJ5553188.1"/>
    <property type="molecule type" value="Genomic_DNA"/>
</dbReference>
<evidence type="ECO:0000259" key="7">
    <source>
        <dbReference type="PROSITE" id="PS50048"/>
    </source>
</evidence>
<evidence type="ECO:0000256" key="5">
    <source>
        <dbReference type="ARBA" id="ARBA00023242"/>
    </source>
</evidence>
<feature type="domain" description="Zn(2)-C6 fungal-type" evidence="7">
    <location>
        <begin position="8"/>
        <end position="37"/>
    </location>
</feature>
<dbReference type="Pfam" id="PF00172">
    <property type="entry name" value="Zn_clus"/>
    <property type="match status" value="1"/>
</dbReference>
<reference evidence="8 9" key="1">
    <citation type="journal article" date="2023" name="IMA Fungus">
        <title>Comparative genomic study of the Penicillium genus elucidates a diverse pangenome and 15 lateral gene transfer events.</title>
        <authorList>
            <person name="Petersen C."/>
            <person name="Sorensen T."/>
            <person name="Nielsen M.R."/>
            <person name="Sondergaard T.E."/>
            <person name="Sorensen J.L."/>
            <person name="Fitzpatrick D.A."/>
            <person name="Frisvad J.C."/>
            <person name="Nielsen K.L."/>
        </authorList>
    </citation>
    <scope>NUCLEOTIDE SEQUENCE [LARGE SCALE GENOMIC DNA]</scope>
    <source>
        <strain evidence="8 9">IBT 35679</strain>
    </source>
</reference>
<evidence type="ECO:0000256" key="2">
    <source>
        <dbReference type="ARBA" id="ARBA00023015"/>
    </source>
</evidence>
<dbReference type="Pfam" id="PF11951">
    <property type="entry name" value="Fungal_trans_2"/>
    <property type="match status" value="1"/>
</dbReference>
<keyword evidence="2" id="KW-0805">Transcription regulation</keyword>
<evidence type="ECO:0000256" key="1">
    <source>
        <dbReference type="ARBA" id="ARBA00004123"/>
    </source>
</evidence>
<comment type="caution">
    <text evidence="8">The sequence shown here is derived from an EMBL/GenBank/DDBJ whole genome shotgun (WGS) entry which is preliminary data.</text>
</comment>
<dbReference type="SMART" id="SM00066">
    <property type="entry name" value="GAL4"/>
    <property type="match status" value="1"/>
</dbReference>
<comment type="subcellular location">
    <subcellularLocation>
        <location evidence="1">Nucleus</location>
    </subcellularLocation>
</comment>
<dbReference type="PANTHER" id="PTHR37534:SF7">
    <property type="entry name" value="TRANSCRIPTIONAL ACTIVATOR PROTEIN UGA3"/>
    <property type="match status" value="1"/>
</dbReference>